<proteinExistence type="predicted"/>
<evidence type="ECO:0000313" key="2">
    <source>
        <dbReference type="EMBL" id="UJG42607.1"/>
    </source>
</evidence>
<name>A0A9Y1BPE0_9ARCH</name>
<sequence length="539" mass="62970">MREKNIMKRKISKSISALEIIGIIIVASAATILIVTNIQLVKVEEIFLEKEYIKGENVTLKVQMNRKIEEISEIDYCLVGIKSENYSYEGVFKADIEKIEIDNLKTKRTNITVSLKPLIKNEKGYYALNVGNYEIERLELKIGRKIIKHRLNANFVIKHGEEEERIKNGNFEQEGDYWIIEYNKEKFTLNFKENEYTEGKALILRKNEEKTETNQTSILTMTQKIKLKNIHYLEMDVKVVSENESKVKLSVKINNKERKHVQEIDEKSKMHQKIIFGEIEEEEEEEKENEEANISIEITTTEEIKKDFEIIIDNVSIRAYEKKIFIAILDNNWKIAQGEEIRNETEIAVERASKYFEKNLGIKLIPLVRVEWKLESENKIVSLDEMHEKAIKDAEKLLGLKQEWIVEKGRSEKNNGFDMLNAFTNKTGEHFGFIFGGENAAFHFAQSNYLQKALNEAGMGYIQVTVIDEWAESLVQHEISHIFGAKDRDSREYEPSVMTKQLTTEEVIKAFIEGKMWLQCNNWLIEDMKIMIENVELFK</sequence>
<reference evidence="2" key="1">
    <citation type="journal article" date="2022" name="Nat. Microbiol.">
        <title>Unique mobile elements and scalable gene flow at the prokaryote-eukaryote boundary revealed by circularized Asgard archaea genomes.</title>
        <authorList>
            <person name="Wu F."/>
            <person name="Speth D.R."/>
            <person name="Philosof A."/>
            <person name="Cremiere A."/>
            <person name="Narayanan A."/>
            <person name="Barco R.A."/>
            <person name="Connon S.A."/>
            <person name="Amend J.P."/>
            <person name="Antoshechkin I.A."/>
            <person name="Orphan V.J."/>
        </authorList>
    </citation>
    <scope>NUCLEOTIDE SEQUENCE</scope>
    <source>
        <strain evidence="2">PR6</strain>
    </source>
</reference>
<keyword evidence="1" id="KW-0472">Membrane</keyword>
<feature type="transmembrane region" description="Helical" evidence="1">
    <location>
        <begin position="20"/>
        <end position="40"/>
    </location>
</feature>
<organism evidence="2">
    <name type="scientific">Candidatus Heimdallarchaeum endolithica</name>
    <dbReference type="NCBI Taxonomy" id="2876572"/>
    <lineage>
        <taxon>Archaea</taxon>
        <taxon>Promethearchaeati</taxon>
        <taxon>Candidatus Heimdallarchaeota</taxon>
        <taxon>Candidatus Heimdallarchaeia (ex Rinke et al. 2021) (nom. nud.)</taxon>
        <taxon>Candidatus Heimdallarchaeales</taxon>
        <taxon>Candidatus Heimdallarchaeaceae</taxon>
        <taxon>Candidatus Heimdallarchaeum</taxon>
    </lineage>
</organism>
<keyword evidence="1" id="KW-0812">Transmembrane</keyword>
<evidence type="ECO:0000256" key="1">
    <source>
        <dbReference type="SAM" id="Phobius"/>
    </source>
</evidence>
<keyword evidence="1" id="KW-1133">Transmembrane helix</keyword>
<dbReference type="Pfam" id="PF13582">
    <property type="entry name" value="Reprolysin_3"/>
    <property type="match status" value="1"/>
</dbReference>
<protein>
    <submittedName>
        <fullName evidence="2">Uncharacterized protein</fullName>
    </submittedName>
</protein>
<gene>
    <name evidence="2" type="ORF">K9W46_09450</name>
</gene>
<dbReference type="EMBL" id="CP084167">
    <property type="protein sequence ID" value="UJG42607.1"/>
    <property type="molecule type" value="Genomic_DNA"/>
</dbReference>
<dbReference type="Proteomes" id="UP001200513">
    <property type="component" value="Chromosome"/>
</dbReference>
<accession>A0A9Y1BPE0</accession>
<dbReference type="AlphaFoldDB" id="A0A9Y1BPE0"/>